<dbReference type="OrthoDB" id="1119147at2"/>
<dbReference type="EMBL" id="SNYF01000005">
    <property type="protein sequence ID" value="TDQ18745.1"/>
    <property type="molecule type" value="Genomic_DNA"/>
</dbReference>
<dbReference type="AlphaFoldDB" id="A0A4R6TAS5"/>
<name>A0A4R6TAS5_9BACT</name>
<keyword evidence="1" id="KW-0732">Signal</keyword>
<keyword evidence="3" id="KW-1185">Reference proteome</keyword>
<feature type="signal peptide" evidence="1">
    <location>
        <begin position="1"/>
        <end position="21"/>
    </location>
</feature>
<evidence type="ECO:0000313" key="2">
    <source>
        <dbReference type="EMBL" id="TDQ18745.1"/>
    </source>
</evidence>
<protein>
    <recommendedName>
        <fullName evidence="4">SnoaL-like protein</fullName>
    </recommendedName>
</protein>
<organism evidence="2 3">
    <name type="scientific">Algoriphagus boseongensis</name>
    <dbReference type="NCBI Taxonomy" id="1442587"/>
    <lineage>
        <taxon>Bacteria</taxon>
        <taxon>Pseudomonadati</taxon>
        <taxon>Bacteroidota</taxon>
        <taxon>Cytophagia</taxon>
        <taxon>Cytophagales</taxon>
        <taxon>Cyclobacteriaceae</taxon>
        <taxon>Algoriphagus</taxon>
    </lineage>
</organism>
<accession>A0A4R6TAS5</accession>
<evidence type="ECO:0000256" key="1">
    <source>
        <dbReference type="SAM" id="SignalP"/>
    </source>
</evidence>
<reference evidence="2 3" key="1">
    <citation type="submission" date="2019-03" db="EMBL/GenBank/DDBJ databases">
        <title>Genomic Encyclopedia of Type Strains, Phase III (KMG-III): the genomes of soil and plant-associated and newly described type strains.</title>
        <authorList>
            <person name="Whitman W."/>
        </authorList>
    </citation>
    <scope>NUCLEOTIDE SEQUENCE [LARGE SCALE GENOMIC DNA]</scope>
    <source>
        <strain evidence="2 3">CECT 8446</strain>
    </source>
</reference>
<proteinExistence type="predicted"/>
<feature type="chain" id="PRO_5020841231" description="SnoaL-like protein" evidence="1">
    <location>
        <begin position="22"/>
        <end position="156"/>
    </location>
</feature>
<comment type="caution">
    <text evidence="2">The sequence shown here is derived from an EMBL/GenBank/DDBJ whole genome shotgun (WGS) entry which is preliminary data.</text>
</comment>
<dbReference type="Proteomes" id="UP000294535">
    <property type="component" value="Unassembled WGS sequence"/>
</dbReference>
<gene>
    <name evidence="2" type="ORF">DFQ04_0551</name>
</gene>
<dbReference type="RefSeq" id="WP_133552426.1">
    <property type="nucleotide sequence ID" value="NZ_SNYF01000005.1"/>
</dbReference>
<sequence>MTRIHKIVIATFFIISFSLNAQGQSKSDEKQVHQLIQNMFDGLFSGFESAKIPEFMTEDFILLEDGMIWDNQIIKNYLDSQKAKPNIPTRVNRFEFIQTKISGDRAWVAYKNWATVTSNGQVIREAHWLESGTAIKTADGWKLEMLHSTPVEIEKL</sequence>
<evidence type="ECO:0008006" key="4">
    <source>
        <dbReference type="Google" id="ProtNLM"/>
    </source>
</evidence>
<evidence type="ECO:0000313" key="3">
    <source>
        <dbReference type="Proteomes" id="UP000294535"/>
    </source>
</evidence>
<dbReference type="SUPFAM" id="SSF54427">
    <property type="entry name" value="NTF2-like"/>
    <property type="match status" value="1"/>
</dbReference>
<dbReference type="Gene3D" id="3.10.450.50">
    <property type="match status" value="1"/>
</dbReference>
<dbReference type="InterPro" id="IPR032710">
    <property type="entry name" value="NTF2-like_dom_sf"/>
</dbReference>